<proteinExistence type="inferred from homology"/>
<dbReference type="Gene3D" id="2.120.10.70">
    <property type="entry name" value="Fucose-specific lectin"/>
    <property type="match status" value="1"/>
</dbReference>
<reference evidence="4 5" key="1">
    <citation type="journal article" date="2018" name="Nat. Ecol. Evol.">
        <title>Pezizomycetes genomes reveal the molecular basis of ectomycorrhizal truffle lifestyle.</title>
        <authorList>
            <person name="Murat C."/>
            <person name="Payen T."/>
            <person name="Noel B."/>
            <person name="Kuo A."/>
            <person name="Morin E."/>
            <person name="Chen J."/>
            <person name="Kohler A."/>
            <person name="Krizsan K."/>
            <person name="Balestrini R."/>
            <person name="Da Silva C."/>
            <person name="Montanini B."/>
            <person name="Hainaut M."/>
            <person name="Levati E."/>
            <person name="Barry K.W."/>
            <person name="Belfiori B."/>
            <person name="Cichocki N."/>
            <person name="Clum A."/>
            <person name="Dockter R.B."/>
            <person name="Fauchery L."/>
            <person name="Guy J."/>
            <person name="Iotti M."/>
            <person name="Le Tacon F."/>
            <person name="Lindquist E.A."/>
            <person name="Lipzen A."/>
            <person name="Malagnac F."/>
            <person name="Mello A."/>
            <person name="Molinier V."/>
            <person name="Miyauchi S."/>
            <person name="Poulain J."/>
            <person name="Riccioni C."/>
            <person name="Rubini A."/>
            <person name="Sitrit Y."/>
            <person name="Splivallo R."/>
            <person name="Traeger S."/>
            <person name="Wang M."/>
            <person name="Zifcakova L."/>
            <person name="Wipf D."/>
            <person name="Zambonelli A."/>
            <person name="Paolocci F."/>
            <person name="Nowrousian M."/>
            <person name="Ottonello S."/>
            <person name="Baldrian P."/>
            <person name="Spatafora J.W."/>
            <person name="Henrissat B."/>
            <person name="Nagy L.G."/>
            <person name="Aury J.M."/>
            <person name="Wincker P."/>
            <person name="Grigoriev I.V."/>
            <person name="Bonfante P."/>
            <person name="Martin F.M."/>
        </authorList>
    </citation>
    <scope>NUCLEOTIDE SEQUENCE [LARGE SCALE GENOMIC DNA]</scope>
    <source>
        <strain evidence="4 5">CCBAS932</strain>
    </source>
</reference>
<dbReference type="OrthoDB" id="407298at2759"/>
<dbReference type="Proteomes" id="UP000277580">
    <property type="component" value="Unassembled WGS sequence"/>
</dbReference>
<dbReference type="EMBL" id="ML119194">
    <property type="protein sequence ID" value="RPB07149.1"/>
    <property type="molecule type" value="Genomic_DNA"/>
</dbReference>
<name>A0A3N4KCS8_9PEZI</name>
<comment type="similarity">
    <text evidence="1">Belongs to the fungal fucose-specific lectin family.</text>
</comment>
<keyword evidence="3" id="KW-0812">Transmembrane</keyword>
<dbReference type="AlphaFoldDB" id="A0A3N4KCS8"/>
<keyword evidence="3" id="KW-1133">Transmembrane helix</keyword>
<feature type="transmembrane region" description="Helical" evidence="3">
    <location>
        <begin position="87"/>
        <end position="110"/>
    </location>
</feature>
<dbReference type="InterPro" id="IPR012475">
    <property type="entry name" value="Fungal_lectin"/>
</dbReference>
<dbReference type="STRING" id="1392247.A0A3N4KCS8"/>
<accession>A0A3N4KCS8</accession>
<dbReference type="Pfam" id="PF07938">
    <property type="entry name" value="Fungal_lectin"/>
    <property type="match status" value="1"/>
</dbReference>
<feature type="compositionally biased region" description="Low complexity" evidence="2">
    <location>
        <begin position="120"/>
        <end position="150"/>
    </location>
</feature>
<evidence type="ECO:0000256" key="3">
    <source>
        <dbReference type="SAM" id="Phobius"/>
    </source>
</evidence>
<evidence type="ECO:0000256" key="2">
    <source>
        <dbReference type="SAM" id="MobiDB-lite"/>
    </source>
</evidence>
<gene>
    <name evidence="4" type="ORF">P167DRAFT_434646</name>
</gene>
<keyword evidence="3" id="KW-0472">Membrane</keyword>
<sequence>MSHYAQNGEGMEVDLTKTSLGRSSSVNQKIHYVGGENAPEVVPQMEQQHGMYQEGVYDNVSAPSYGQEQVAEKSGKGSTICGMRKKLFWILLGVLALVVIVVVVVVAVVVTKNNSNSNDGSTSSGSSLGSGSGTSTATATATSSGSSPSATAGDIISDGSEFAAIKSGNSMQFFYQTNNGSVFYEVQTGEKITSGPSIVPGLTGAKSGTPLATVSWNDGAAIRLYYLNSDNEIQEYAYDNSTGWYSGSLSGEGIRAVDTSRLAAIKYGDNLEIRLYFQVSGGVVQEYTWKDESWSISQSLPVGITGTGLAALYYPDNNIRVYYQTNETSKVIHEISYGWPNLKGWDESKAPPQLKNEILHAY</sequence>
<evidence type="ECO:0000313" key="5">
    <source>
        <dbReference type="Proteomes" id="UP000277580"/>
    </source>
</evidence>
<evidence type="ECO:0000313" key="4">
    <source>
        <dbReference type="EMBL" id="RPB07149.1"/>
    </source>
</evidence>
<evidence type="ECO:0000256" key="1">
    <source>
        <dbReference type="ARBA" id="ARBA00009042"/>
    </source>
</evidence>
<dbReference type="InParanoid" id="A0A3N4KCS8"/>
<feature type="region of interest" description="Disordered" evidence="2">
    <location>
        <begin position="115"/>
        <end position="150"/>
    </location>
</feature>
<organism evidence="4 5">
    <name type="scientific">Morchella conica CCBAS932</name>
    <dbReference type="NCBI Taxonomy" id="1392247"/>
    <lineage>
        <taxon>Eukaryota</taxon>
        <taxon>Fungi</taxon>
        <taxon>Dikarya</taxon>
        <taxon>Ascomycota</taxon>
        <taxon>Pezizomycotina</taxon>
        <taxon>Pezizomycetes</taxon>
        <taxon>Pezizales</taxon>
        <taxon>Morchellaceae</taxon>
        <taxon>Morchella</taxon>
    </lineage>
</organism>
<dbReference type="SUPFAM" id="SSF89372">
    <property type="entry name" value="Fucose-specific lectin"/>
    <property type="match status" value="1"/>
</dbReference>
<protein>
    <submittedName>
        <fullName evidence="4">Uncharacterized protein</fullName>
    </submittedName>
</protein>
<keyword evidence="5" id="KW-1185">Reference proteome</keyword>